<comment type="similarity">
    <text evidence="1">Belongs to the FPP family.</text>
</comment>
<proteinExistence type="inferred from homology"/>
<dbReference type="PANTHER" id="PTHR31580">
    <property type="entry name" value="FILAMENT-LIKE PLANT PROTEIN 4"/>
    <property type="match status" value="1"/>
</dbReference>
<evidence type="ECO:0000313" key="5">
    <source>
        <dbReference type="EMBL" id="KAG6385035.1"/>
    </source>
</evidence>
<evidence type="ECO:0000256" key="1">
    <source>
        <dbReference type="ARBA" id="ARBA00005921"/>
    </source>
</evidence>
<reference evidence="5" key="2">
    <citation type="submission" date="2020-08" db="EMBL/GenBank/DDBJ databases">
        <title>Plant Genome Project.</title>
        <authorList>
            <person name="Zhang R.-G."/>
        </authorList>
    </citation>
    <scope>NUCLEOTIDE SEQUENCE</scope>
    <source>
        <strain evidence="5">Huo1</strain>
        <tissue evidence="5">Leaf</tissue>
    </source>
</reference>
<dbReference type="GO" id="GO:0006629">
    <property type="term" value="P:lipid metabolic process"/>
    <property type="evidence" value="ECO:0007669"/>
    <property type="project" value="InterPro"/>
</dbReference>
<keyword evidence="6" id="KW-1185">Reference proteome</keyword>
<dbReference type="GO" id="GO:0008081">
    <property type="term" value="F:phosphoric diester hydrolase activity"/>
    <property type="evidence" value="ECO:0007669"/>
    <property type="project" value="InterPro"/>
</dbReference>
<dbReference type="SUPFAM" id="SSF51695">
    <property type="entry name" value="PLC-like phosphodiesterases"/>
    <property type="match status" value="1"/>
</dbReference>
<keyword evidence="2 3" id="KW-0175">Coiled coil</keyword>
<comment type="caution">
    <text evidence="5">The sequence shown here is derived from an EMBL/GenBank/DDBJ whole genome shotgun (WGS) entry which is preliminary data.</text>
</comment>
<dbReference type="Pfam" id="PF26178">
    <property type="entry name" value="PI-PLC_cat"/>
    <property type="match status" value="1"/>
</dbReference>
<evidence type="ECO:0000256" key="2">
    <source>
        <dbReference type="ARBA" id="ARBA00023054"/>
    </source>
</evidence>
<dbReference type="Pfam" id="PF05911">
    <property type="entry name" value="FPP"/>
    <property type="match status" value="2"/>
</dbReference>
<feature type="region of interest" description="Disordered" evidence="4">
    <location>
        <begin position="976"/>
        <end position="999"/>
    </location>
</feature>
<reference evidence="5" key="1">
    <citation type="submission" date="2018-01" db="EMBL/GenBank/DDBJ databases">
        <authorList>
            <person name="Mao J.F."/>
        </authorList>
    </citation>
    <scope>NUCLEOTIDE SEQUENCE</scope>
    <source>
        <strain evidence="5">Huo1</strain>
        <tissue evidence="5">Leaf</tissue>
    </source>
</reference>
<organism evidence="5">
    <name type="scientific">Salvia splendens</name>
    <name type="common">Scarlet sage</name>
    <dbReference type="NCBI Taxonomy" id="180675"/>
    <lineage>
        <taxon>Eukaryota</taxon>
        <taxon>Viridiplantae</taxon>
        <taxon>Streptophyta</taxon>
        <taxon>Embryophyta</taxon>
        <taxon>Tracheophyta</taxon>
        <taxon>Spermatophyta</taxon>
        <taxon>Magnoliopsida</taxon>
        <taxon>eudicotyledons</taxon>
        <taxon>Gunneridae</taxon>
        <taxon>Pentapetalae</taxon>
        <taxon>asterids</taxon>
        <taxon>lamiids</taxon>
        <taxon>Lamiales</taxon>
        <taxon>Lamiaceae</taxon>
        <taxon>Nepetoideae</taxon>
        <taxon>Mentheae</taxon>
        <taxon>Salviinae</taxon>
        <taxon>Salvia</taxon>
        <taxon>Salvia subgen. Calosphace</taxon>
        <taxon>core Calosphace</taxon>
    </lineage>
</organism>
<feature type="coiled-coil region" evidence="3">
    <location>
        <begin position="241"/>
        <end position="268"/>
    </location>
</feature>
<feature type="region of interest" description="Disordered" evidence="4">
    <location>
        <begin position="716"/>
        <end position="740"/>
    </location>
</feature>
<dbReference type="Proteomes" id="UP000298416">
    <property type="component" value="Unassembled WGS sequence"/>
</dbReference>
<dbReference type="InterPro" id="IPR017946">
    <property type="entry name" value="PLC-like_Pdiesterase_TIM-brl"/>
</dbReference>
<dbReference type="EMBL" id="PNBA02000022">
    <property type="protein sequence ID" value="KAG6385035.1"/>
    <property type="molecule type" value="Genomic_DNA"/>
</dbReference>
<feature type="compositionally biased region" description="Polar residues" evidence="4">
    <location>
        <begin position="1219"/>
        <end position="1238"/>
    </location>
</feature>
<dbReference type="Gene3D" id="3.20.20.190">
    <property type="entry name" value="Phosphatidylinositol (PI) phosphodiesterase"/>
    <property type="match status" value="1"/>
</dbReference>
<evidence type="ECO:0000256" key="4">
    <source>
        <dbReference type="SAM" id="MobiDB-lite"/>
    </source>
</evidence>
<dbReference type="PANTHER" id="PTHR31580:SF22">
    <property type="entry name" value="FILAMENT-LIKE PLANT PROTEIN 7"/>
    <property type="match status" value="1"/>
</dbReference>
<protein>
    <recommendedName>
        <fullName evidence="7">Filament-like plant protein 7</fullName>
    </recommendedName>
</protein>
<feature type="coiled-coil region" evidence="3">
    <location>
        <begin position="1084"/>
        <end position="1118"/>
    </location>
</feature>
<gene>
    <name evidence="5" type="ORF">SASPL_153859</name>
</gene>
<evidence type="ECO:0008006" key="7">
    <source>
        <dbReference type="Google" id="ProtNLM"/>
    </source>
</evidence>
<evidence type="ECO:0000256" key="3">
    <source>
        <dbReference type="SAM" id="Coils"/>
    </source>
</evidence>
<feature type="region of interest" description="Disordered" evidence="4">
    <location>
        <begin position="1215"/>
        <end position="1238"/>
    </location>
</feature>
<evidence type="ECO:0000313" key="6">
    <source>
        <dbReference type="Proteomes" id="UP000298416"/>
    </source>
</evidence>
<name>A0A8X8VZ32_SALSN</name>
<sequence length="1301" mass="144978">MQQPAINVLKEIQVFLEGNPTEIVTIFIEDYVSSSRGLSRVFNASGLTPYLFPLSRMPRNGQDWPTVDDMAQKNQRLVVFTSKSSKESSEGIAYEWNYVVENQYGNDGMKGSSCPSRSESSGMSTSLRSLVLMNYFPTNPNTSEACVDNSADLISMMRTCYSASGNRWPNFIAVDFYKRSDGGGAAEAVDQANGQLTCGCANIAYCKLENSTMDQKSWLWKKKSTEKTLVADKAGNSLGKNEEVLTEVQKLTNEKTCLEKDIQILNERLSSSHSDCIAKDNIVKKQVKIAEEAILGWEKAETEAIGLKQELHRVLQQKASSEERVQHLDAALKECMHQLRFVREEQERRVHGALTKSSEDFEKIQIALREQIVEASKKLAKLDAENAQLSNALSGNDKVIEDLGKYRSRLEADLNTFLLRSEATEKENASLKYEVHVLEKELDIRNEEREFNRRIADVAQKHQHESAIKIAKLESECQGLRLLIQKRLPGPATLAKMRNEVKSLAKDHAEMNQRKSNLSPANSGEFSSEMIPEVSSERINLLTEQLYTMVEENKALKEALNKKSKMDVDFEEENLRSLQIEEDEGPIRPSSRIRRRIRIESEVSRPNTAQLADTPRIRIDGVSVAYREPLKGQVPAEQGKYPFFVQDHSLAASSEVGSYDKSSCAESCSSTMILDLEDLKNEKQLSTPSHSHMTTSDMNLMDDFAEMEKLAVLSLDDPAGRPKSSSELSKEVHGSPGIPSGANFSSELAGGCAPICDIPSEHVSPKKETRSGCVAGNGTPEKVGDLVMMLLEHSQSSQRNPQDLLEDIKSALADYGLDSTVFCGIASAHHAEASYNGRSDNVQINEISSMENGNNITLSAKEESDQKVRPNIRIPIRKVLELLEGINVQSQDNGIDKNSGNPTGYTVRVFQWKTDEFSAILQQFVETCNDFLIGTANLEQFVLQIASSLEWIMSHCFSLQDVSSMKDAIRNHLDWDDSGSESEEESGKVSHLPNTTSKMETLQPPFKEEVKIWNVDWTSKESADATGSEGCLRSETSMRECLVIQPQESENGNTNLHTEMEGKEQSEGIFGKQKMIKEDLEPHLMESNQQRVKACERISLLENELKNKNNCFKGLEETCHELQIQLKSMASKEVPDGGKHQEKQLSHDWEITAASEKLAECQETILNLGKQLKALASPSNAALLDKVISAPAGSPLSAKNICRQSSLLNKMLAEDNDTRGASPNTKNENRNGIANSSVNTNEATEFLAKYANPNGMNHEQKTKTAVASMDIVPRKKHGGMSFFKRLFWRRKKGKNNNIPIS</sequence>
<accession>A0A8X8VZ32</accession>
<dbReference type="InterPro" id="IPR008587">
    <property type="entry name" value="FPP_plant"/>
</dbReference>
<feature type="coiled-coil region" evidence="3">
    <location>
        <begin position="365"/>
        <end position="392"/>
    </location>
</feature>